<dbReference type="Gene3D" id="3.40.250.10">
    <property type="entry name" value="Rhodanese-like domain"/>
    <property type="match status" value="1"/>
</dbReference>
<dbReference type="GeneID" id="29072690"/>
<dbReference type="CDD" id="cd00757">
    <property type="entry name" value="ThiF_MoeB_HesA_family"/>
    <property type="match status" value="1"/>
</dbReference>
<dbReference type="SMART" id="SM00450">
    <property type="entry name" value="RHOD"/>
    <property type="match status" value="1"/>
</dbReference>
<keyword evidence="5" id="KW-0472">Membrane</keyword>
<evidence type="ECO:0000256" key="5">
    <source>
        <dbReference type="SAM" id="Phobius"/>
    </source>
</evidence>
<accession>A0A1C9CA44</accession>
<keyword evidence="5" id="KW-1133">Transmembrane helix</keyword>
<dbReference type="PANTHER" id="PTHR10953:SF102">
    <property type="entry name" value="ADENYLYLTRANSFERASE AND SULFURTRANSFERASE MOCS3"/>
    <property type="match status" value="1"/>
</dbReference>
<name>A0A1C9CA44_9FLOR</name>
<dbReference type="GO" id="GO:0016779">
    <property type="term" value="F:nucleotidyltransferase activity"/>
    <property type="evidence" value="ECO:0007669"/>
    <property type="project" value="TreeGrafter"/>
</dbReference>
<organism evidence="7">
    <name type="scientific">Sebdenia flabellata</name>
    <dbReference type="NCBI Taxonomy" id="42024"/>
    <lineage>
        <taxon>Eukaryota</taxon>
        <taxon>Rhodophyta</taxon>
        <taxon>Florideophyceae</taxon>
        <taxon>Rhodymeniophycidae</taxon>
        <taxon>Sebdeniales</taxon>
        <taxon>Sebdeniaceae</taxon>
        <taxon>Sebdenia</taxon>
    </lineage>
</organism>
<keyword evidence="1" id="KW-0808">Transferase</keyword>
<dbReference type="PANTHER" id="PTHR10953">
    <property type="entry name" value="UBIQUITIN-ACTIVATING ENZYME E1"/>
    <property type="match status" value="1"/>
</dbReference>
<geneLocation type="plastid" evidence="7"/>
<feature type="transmembrane region" description="Helical" evidence="5">
    <location>
        <begin position="41"/>
        <end position="62"/>
    </location>
</feature>
<dbReference type="Pfam" id="PF00899">
    <property type="entry name" value="ThiF"/>
    <property type="match status" value="1"/>
</dbReference>
<keyword evidence="3" id="KW-0067">ATP-binding</keyword>
<gene>
    <name evidence="7" type="primary">moeB</name>
    <name evidence="7" type="ORF">Sebd_161</name>
</gene>
<evidence type="ECO:0000256" key="4">
    <source>
        <dbReference type="ARBA" id="ARBA00072792"/>
    </source>
</evidence>
<dbReference type="EMBL" id="KX284713">
    <property type="protein sequence ID" value="AOM65248.1"/>
    <property type="molecule type" value="Genomic_DNA"/>
</dbReference>
<evidence type="ECO:0000256" key="3">
    <source>
        <dbReference type="ARBA" id="ARBA00022840"/>
    </source>
</evidence>
<dbReference type="InterPro" id="IPR035985">
    <property type="entry name" value="Ubiquitin-activating_enz"/>
</dbReference>
<dbReference type="InterPro" id="IPR000594">
    <property type="entry name" value="ThiF_NAD_FAD-bd"/>
</dbReference>
<feature type="domain" description="Rhodanese" evidence="6">
    <location>
        <begin position="278"/>
        <end position="358"/>
    </location>
</feature>
<dbReference type="InterPro" id="IPR036873">
    <property type="entry name" value="Rhodanese-like_dom_sf"/>
</dbReference>
<evidence type="ECO:0000256" key="1">
    <source>
        <dbReference type="ARBA" id="ARBA00022679"/>
    </source>
</evidence>
<sequence length="360" mass="40843">MLNPSLKYISLSKDEYKKYARHLILDNIGISGQKRLKKAQILIVGLGGLASSAIIYLTAAGIENIGIIDSDKVDQSNLHRQVLYTNEDINKLKVDCAKLKIHQINPNCQVTIFPYKLNQHNSTDLIKNYDIIIDACDNFKTRYIIDSACYKLHKIHIYGAIKSFEGQISVFNYKGGPKYSDLYPESLKLENNNCNTVGVVGIITGIVGLLQATETIKIILGTGEILSGQILIYNALNTSFNKIKINCKQIVLKTNYQKDKKSSDIKLISNNTAKKLLHKNNIIFIDVRQNIEFKKSHIKKALNIPLKYIKNKSTQKFILSYCLNKTIIIYCSHNSRAIIASQILHKQRINHYRLENGFIQ</sequence>
<dbReference type="Pfam" id="PF00581">
    <property type="entry name" value="Rhodanese"/>
    <property type="match status" value="1"/>
</dbReference>
<protein>
    <recommendedName>
        <fullName evidence="4">Probable molybdopterin-synthase adenylyltransferase</fullName>
    </recommendedName>
</protein>
<keyword evidence="5" id="KW-0812">Transmembrane</keyword>
<dbReference type="GO" id="GO:0005829">
    <property type="term" value="C:cytosol"/>
    <property type="evidence" value="ECO:0007669"/>
    <property type="project" value="TreeGrafter"/>
</dbReference>
<dbReference type="GO" id="GO:0008146">
    <property type="term" value="F:sulfotransferase activity"/>
    <property type="evidence" value="ECO:0007669"/>
    <property type="project" value="TreeGrafter"/>
</dbReference>
<dbReference type="GO" id="GO:0005524">
    <property type="term" value="F:ATP binding"/>
    <property type="evidence" value="ECO:0007669"/>
    <property type="project" value="UniProtKB-KW"/>
</dbReference>
<dbReference type="AlphaFoldDB" id="A0A1C9CA44"/>
<dbReference type="Gene3D" id="3.40.50.720">
    <property type="entry name" value="NAD(P)-binding Rossmann-like Domain"/>
    <property type="match status" value="1"/>
</dbReference>
<dbReference type="SUPFAM" id="SSF69572">
    <property type="entry name" value="Activating enzymes of the ubiquitin-like proteins"/>
    <property type="match status" value="1"/>
</dbReference>
<dbReference type="FunFam" id="3.40.50.720:FF:000033">
    <property type="entry name" value="Adenylyltransferase and sulfurtransferase MOCS3"/>
    <property type="match status" value="1"/>
</dbReference>
<dbReference type="GO" id="GO:0008641">
    <property type="term" value="F:ubiquitin-like modifier activating enzyme activity"/>
    <property type="evidence" value="ECO:0007669"/>
    <property type="project" value="InterPro"/>
</dbReference>
<dbReference type="CDD" id="cd00158">
    <property type="entry name" value="RHOD"/>
    <property type="match status" value="1"/>
</dbReference>
<dbReference type="GO" id="GO:0004792">
    <property type="term" value="F:thiosulfate-cyanide sulfurtransferase activity"/>
    <property type="evidence" value="ECO:0007669"/>
    <property type="project" value="TreeGrafter"/>
</dbReference>
<dbReference type="InterPro" id="IPR045886">
    <property type="entry name" value="ThiF/MoeB/HesA"/>
</dbReference>
<dbReference type="RefSeq" id="YP_009296313.1">
    <property type="nucleotide sequence ID" value="NC_031170.1"/>
</dbReference>
<evidence type="ECO:0000256" key="2">
    <source>
        <dbReference type="ARBA" id="ARBA00022741"/>
    </source>
</evidence>
<evidence type="ECO:0000313" key="7">
    <source>
        <dbReference type="EMBL" id="AOM65248.1"/>
    </source>
</evidence>
<reference evidence="7" key="1">
    <citation type="journal article" date="2016" name="BMC Biol.">
        <title>Parallel evolution of highly conserved plastid genome architecture in red seaweeds and seed plants.</title>
        <authorList>
            <person name="Lee J."/>
            <person name="Cho C.H."/>
            <person name="Park S.I."/>
            <person name="Choi J.W."/>
            <person name="Song H.S."/>
            <person name="West J.A."/>
            <person name="Bhattacharya D."/>
            <person name="Yoon H.S."/>
        </authorList>
    </citation>
    <scope>NUCLEOTIDE SEQUENCE</scope>
</reference>
<evidence type="ECO:0000259" key="6">
    <source>
        <dbReference type="PROSITE" id="PS50206"/>
    </source>
</evidence>
<proteinExistence type="predicted"/>
<dbReference type="PROSITE" id="PS50206">
    <property type="entry name" value="RHODANESE_3"/>
    <property type="match status" value="1"/>
</dbReference>
<dbReference type="InterPro" id="IPR001763">
    <property type="entry name" value="Rhodanese-like_dom"/>
</dbReference>
<keyword evidence="2" id="KW-0547">Nucleotide-binding</keyword>
<keyword evidence="7" id="KW-0934">Plastid</keyword>